<evidence type="ECO:0000313" key="4">
    <source>
        <dbReference type="WBParaSite" id="OFLC_0000565301-mRNA-1"/>
    </source>
</evidence>
<keyword evidence="3" id="KW-1185">Reference proteome</keyword>
<proteinExistence type="predicted"/>
<organism evidence="4">
    <name type="scientific">Onchocerca flexuosa</name>
    <dbReference type="NCBI Taxonomy" id="387005"/>
    <lineage>
        <taxon>Eukaryota</taxon>
        <taxon>Metazoa</taxon>
        <taxon>Ecdysozoa</taxon>
        <taxon>Nematoda</taxon>
        <taxon>Chromadorea</taxon>
        <taxon>Rhabditida</taxon>
        <taxon>Spirurina</taxon>
        <taxon>Spiruromorpha</taxon>
        <taxon>Filarioidea</taxon>
        <taxon>Onchocercidae</taxon>
        <taxon>Onchocerca</taxon>
    </lineage>
</organism>
<feature type="region of interest" description="Disordered" evidence="1">
    <location>
        <begin position="119"/>
        <end position="140"/>
    </location>
</feature>
<gene>
    <name evidence="2" type="ORF">OFLC_LOCUS5653</name>
</gene>
<dbReference type="WBParaSite" id="OFLC_0000565301-mRNA-1">
    <property type="protein sequence ID" value="OFLC_0000565301-mRNA-1"/>
    <property type="gene ID" value="OFLC_0000565301"/>
</dbReference>
<name>A0A183HDU2_9BILA</name>
<evidence type="ECO:0000256" key="1">
    <source>
        <dbReference type="SAM" id="MobiDB-lite"/>
    </source>
</evidence>
<sequence length="140" mass="16610">MPTNIHPPTHPSSLSRPFFTPNNHLSPTIIVKLSGSIRNDSIRFDSIRLDPVLSRRQSTIDNDIECFFFLSIVQTDTYTDRPIHAHKRTDTYYKQTDTYTYSDRHMYRQADTYTDRLTYTHRQTDIRKHRRTSSNRQMDG</sequence>
<reference evidence="2 3" key="2">
    <citation type="submission" date="2018-11" db="EMBL/GenBank/DDBJ databases">
        <authorList>
            <consortium name="Pathogen Informatics"/>
        </authorList>
    </citation>
    <scope>NUCLEOTIDE SEQUENCE [LARGE SCALE GENOMIC DNA]</scope>
</reference>
<dbReference type="AlphaFoldDB" id="A0A183HDU2"/>
<evidence type="ECO:0000313" key="2">
    <source>
        <dbReference type="EMBL" id="VDO43856.1"/>
    </source>
</evidence>
<dbReference type="EMBL" id="UZAJ01004969">
    <property type="protein sequence ID" value="VDO43856.1"/>
    <property type="molecule type" value="Genomic_DNA"/>
</dbReference>
<accession>A0A183HDU2</accession>
<dbReference type="Proteomes" id="UP000267606">
    <property type="component" value="Unassembled WGS sequence"/>
</dbReference>
<reference evidence="4" key="1">
    <citation type="submission" date="2016-06" db="UniProtKB">
        <authorList>
            <consortium name="WormBaseParasite"/>
        </authorList>
    </citation>
    <scope>IDENTIFICATION</scope>
</reference>
<evidence type="ECO:0000313" key="3">
    <source>
        <dbReference type="Proteomes" id="UP000267606"/>
    </source>
</evidence>
<protein>
    <submittedName>
        <fullName evidence="2 4">Uncharacterized protein</fullName>
    </submittedName>
</protein>